<dbReference type="OrthoDB" id="1681765at2759"/>
<reference evidence="3" key="1">
    <citation type="submission" date="2014-04" db="EMBL/GenBank/DDBJ databases">
        <title>Evolutionary Origins and Diversification of the Mycorrhizal Mutualists.</title>
        <authorList>
            <consortium name="DOE Joint Genome Institute"/>
            <consortium name="Mycorrhizal Genomics Consortium"/>
            <person name="Kohler A."/>
            <person name="Kuo A."/>
            <person name="Nagy L.G."/>
            <person name="Floudas D."/>
            <person name="Copeland A."/>
            <person name="Barry K.W."/>
            <person name="Cichocki N."/>
            <person name="Veneault-Fourrey C."/>
            <person name="LaButti K."/>
            <person name="Lindquist E.A."/>
            <person name="Lipzen A."/>
            <person name="Lundell T."/>
            <person name="Morin E."/>
            <person name="Murat C."/>
            <person name="Riley R."/>
            <person name="Ohm R."/>
            <person name="Sun H."/>
            <person name="Tunlid A."/>
            <person name="Henrissat B."/>
            <person name="Grigoriev I.V."/>
            <person name="Hibbett D.S."/>
            <person name="Martin F."/>
        </authorList>
    </citation>
    <scope>NUCLEOTIDE SEQUENCE [LARGE SCALE GENOMIC DNA]</scope>
    <source>
        <strain evidence="3">FD-334 SS-4</strain>
    </source>
</reference>
<dbReference type="STRING" id="945553.A0A0D2NTR5"/>
<feature type="region of interest" description="Disordered" evidence="1">
    <location>
        <begin position="54"/>
        <end position="88"/>
    </location>
</feature>
<dbReference type="AlphaFoldDB" id="A0A0D2NTR5"/>
<keyword evidence="3" id="KW-1185">Reference proteome</keyword>
<evidence type="ECO:0008006" key="4">
    <source>
        <dbReference type="Google" id="ProtNLM"/>
    </source>
</evidence>
<feature type="compositionally biased region" description="Acidic residues" evidence="1">
    <location>
        <begin position="54"/>
        <end position="75"/>
    </location>
</feature>
<organism evidence="2 3">
    <name type="scientific">Hypholoma sublateritium (strain FD-334 SS-4)</name>
    <dbReference type="NCBI Taxonomy" id="945553"/>
    <lineage>
        <taxon>Eukaryota</taxon>
        <taxon>Fungi</taxon>
        <taxon>Dikarya</taxon>
        <taxon>Basidiomycota</taxon>
        <taxon>Agaricomycotina</taxon>
        <taxon>Agaricomycetes</taxon>
        <taxon>Agaricomycetidae</taxon>
        <taxon>Agaricales</taxon>
        <taxon>Agaricineae</taxon>
        <taxon>Strophariaceae</taxon>
        <taxon>Hypholoma</taxon>
    </lineage>
</organism>
<feature type="non-terminal residue" evidence="2">
    <location>
        <position position="1"/>
    </location>
</feature>
<accession>A0A0D2NTR5</accession>
<name>A0A0D2NTR5_HYPSF</name>
<dbReference type="OMA" id="QEELHIR"/>
<dbReference type="EMBL" id="KN817572">
    <property type="protein sequence ID" value="KJA19981.1"/>
    <property type="molecule type" value="Genomic_DNA"/>
</dbReference>
<proteinExistence type="predicted"/>
<evidence type="ECO:0000256" key="1">
    <source>
        <dbReference type="SAM" id="MobiDB-lite"/>
    </source>
</evidence>
<evidence type="ECO:0000313" key="3">
    <source>
        <dbReference type="Proteomes" id="UP000054270"/>
    </source>
</evidence>
<protein>
    <recommendedName>
        <fullName evidence="4">DDE Tnp4 domain-containing protein</fullName>
    </recommendedName>
</protein>
<gene>
    <name evidence="2" type="ORF">HYPSUDRAFT_142926</name>
</gene>
<sequence>HSSLRNAIEQIFGVVKPRFPLMAAAAEYNLQTQSKIPAALAALHNFIQTWDPEDMAYDDDEDDNLNMDVHEDGEEMPIPPENLGSNISPAEKLRAGAKRDEIAKAMWEIYQEELHIRGEI</sequence>
<evidence type="ECO:0000313" key="2">
    <source>
        <dbReference type="EMBL" id="KJA19981.1"/>
    </source>
</evidence>
<dbReference type="Proteomes" id="UP000054270">
    <property type="component" value="Unassembled WGS sequence"/>
</dbReference>